<comment type="caution">
    <text evidence="2">The sequence shown here is derived from an EMBL/GenBank/DDBJ whole genome shotgun (WGS) entry which is preliminary data.</text>
</comment>
<name>A0ABN8LQ59_9CNID</name>
<accession>A0ABN8LQ59</accession>
<evidence type="ECO:0000256" key="1">
    <source>
        <dbReference type="SAM" id="Phobius"/>
    </source>
</evidence>
<keyword evidence="3" id="KW-1185">Reference proteome</keyword>
<dbReference type="EMBL" id="CALNXI010000072">
    <property type="protein sequence ID" value="CAH3017843.1"/>
    <property type="molecule type" value="Genomic_DNA"/>
</dbReference>
<dbReference type="Pfam" id="PF05960">
    <property type="entry name" value="DUF885"/>
    <property type="match status" value="1"/>
</dbReference>
<evidence type="ECO:0000313" key="2">
    <source>
        <dbReference type="EMBL" id="CAH3017843.1"/>
    </source>
</evidence>
<dbReference type="InterPro" id="IPR010281">
    <property type="entry name" value="DUF885"/>
</dbReference>
<proteinExistence type="predicted"/>
<keyword evidence="1" id="KW-0812">Transmembrane</keyword>
<evidence type="ECO:0000313" key="3">
    <source>
        <dbReference type="Proteomes" id="UP001159427"/>
    </source>
</evidence>
<protein>
    <submittedName>
        <fullName evidence="2">Uncharacterized protein</fullName>
    </submittedName>
</protein>
<sequence length="768" mass="88352">MPKRILLVLGGLFVVAGLICLIIGIVLLTRGTKCEETPPAKPRSVSDRCSYSDEAKRSGLDTFLQKLQDSYFRLHPNKIAFKPGVKPSEIRLKYRAYNPSPDNIKLITDEAMRLLEEVNQTDLETHKLRQREKKALAQVKHYLQHVFGSPYDVNYYAGDFLLGPNLWCWQPLCDTPRQMEHSLHFFKPGNTKELENFERKLAEVKEMFAQYRKNMEYGVAVGMVRSVEECKAGINGLTEYFRKIANKGPSGIFEESFVKSLLDPQFIKNITENTEENNSWEKKYGKSVNESLREFLVDNLGKPIHEFFTYLRKVHVQYCVPSNVSSGLATRPLSYVYVNGTPDTSRKTNMSLPTGEIIDGKTSYKDIVSFFTTNSMTPVEIHELGFKMLGELYPQVLEVARVVTKEVNDNDTAKEKFIQRMNHSDMYFNQEEIPKNESDENAHVVCGDIEGAKTYCPIRWKALQNWFKEAQKALGLLDPKTINMFYFTGPKQTTPNCPITLAPDFNPSAGPNYESGGKECKKNAQYNIPFFLERPGPKYEEWSTNAHEGRPGHHTQVQGLEEHFIDRCGGVIKWLDTETYYTAFTEGWGLYAENPLIGEDTDTYENEPWQKYGMLKWQVWRALRLIVDSGLHSMGFSREKALQYFKDYAWDESETAYKEVTRYQSAPGQATAYMIGQQHIKKLRDDAQKILGDKFDIRDFHYHLLSQGSSPLSHLEQSIKDYIKCVQNDKAPGCYDILNPSEKDEEADNNVVEDSIVQPITRRRRHYF</sequence>
<keyword evidence="1" id="KW-0472">Membrane</keyword>
<gene>
    <name evidence="2" type="ORF">PEVE_00040009</name>
</gene>
<organism evidence="2 3">
    <name type="scientific">Porites evermanni</name>
    <dbReference type="NCBI Taxonomy" id="104178"/>
    <lineage>
        <taxon>Eukaryota</taxon>
        <taxon>Metazoa</taxon>
        <taxon>Cnidaria</taxon>
        <taxon>Anthozoa</taxon>
        <taxon>Hexacorallia</taxon>
        <taxon>Scleractinia</taxon>
        <taxon>Fungiina</taxon>
        <taxon>Poritidae</taxon>
        <taxon>Porites</taxon>
    </lineage>
</organism>
<reference evidence="2 3" key="1">
    <citation type="submission" date="2022-05" db="EMBL/GenBank/DDBJ databases">
        <authorList>
            <consortium name="Genoscope - CEA"/>
            <person name="William W."/>
        </authorList>
    </citation>
    <scope>NUCLEOTIDE SEQUENCE [LARGE SCALE GENOMIC DNA]</scope>
</reference>
<dbReference type="PANTHER" id="PTHR33361:SF2">
    <property type="entry name" value="DUF885 DOMAIN-CONTAINING PROTEIN"/>
    <property type="match status" value="1"/>
</dbReference>
<dbReference type="Proteomes" id="UP001159427">
    <property type="component" value="Unassembled WGS sequence"/>
</dbReference>
<keyword evidence="1" id="KW-1133">Transmembrane helix</keyword>
<dbReference type="PANTHER" id="PTHR33361">
    <property type="entry name" value="GLR0591 PROTEIN"/>
    <property type="match status" value="1"/>
</dbReference>
<feature type="transmembrane region" description="Helical" evidence="1">
    <location>
        <begin position="7"/>
        <end position="28"/>
    </location>
</feature>